<keyword evidence="1" id="KW-1185">Reference proteome</keyword>
<dbReference type="AlphaFoldDB" id="A0A1I7WEB9"/>
<organism evidence="1 2">
    <name type="scientific">Heterorhabditis bacteriophora</name>
    <name type="common">Entomopathogenic nematode worm</name>
    <dbReference type="NCBI Taxonomy" id="37862"/>
    <lineage>
        <taxon>Eukaryota</taxon>
        <taxon>Metazoa</taxon>
        <taxon>Ecdysozoa</taxon>
        <taxon>Nematoda</taxon>
        <taxon>Chromadorea</taxon>
        <taxon>Rhabditida</taxon>
        <taxon>Rhabditina</taxon>
        <taxon>Rhabditomorpha</taxon>
        <taxon>Strongyloidea</taxon>
        <taxon>Heterorhabditidae</taxon>
        <taxon>Heterorhabditis</taxon>
    </lineage>
</organism>
<dbReference type="WBParaSite" id="Hba_03293">
    <property type="protein sequence ID" value="Hba_03293"/>
    <property type="gene ID" value="Hba_03293"/>
</dbReference>
<evidence type="ECO:0000313" key="1">
    <source>
        <dbReference type="Proteomes" id="UP000095283"/>
    </source>
</evidence>
<accession>A0A1I7WEB9</accession>
<name>A0A1I7WEB9_HETBA</name>
<proteinExistence type="predicted"/>
<protein>
    <submittedName>
        <fullName evidence="2">AAA_lid_7 domain-containing protein</fullName>
    </submittedName>
</protein>
<evidence type="ECO:0000313" key="2">
    <source>
        <dbReference type="WBParaSite" id="Hba_03293"/>
    </source>
</evidence>
<sequence length="157" mass="18774">MELTLLKAHNVFSGVMKLRAVFRKRYNYFDAQGYRRRVMPKFWLLTIPEYILKFQIGHFHSEFKEFNETIIRHSSLMRSVHILDWAGAVKMSLPAINWSQFNTQAVEKRLNVLFHLCRQELDVYYIRSDNEIKLERSSGYWNSIGYHGEDHSTLRVT</sequence>
<dbReference type="Proteomes" id="UP000095283">
    <property type="component" value="Unplaced"/>
</dbReference>
<reference evidence="2" key="1">
    <citation type="submission" date="2016-11" db="UniProtKB">
        <authorList>
            <consortium name="WormBaseParasite"/>
        </authorList>
    </citation>
    <scope>IDENTIFICATION</scope>
</reference>